<reference evidence="1" key="1">
    <citation type="journal article" date="2020" name="bioRxiv">
        <title>Chromosome-level reference genome of the European wasp spider Argiope bruennichi: a resource for studies on range expansion and evolutionary adaptation.</title>
        <authorList>
            <person name="Sheffer M.M."/>
            <person name="Hoppe A."/>
            <person name="Krehenwinkel H."/>
            <person name="Uhl G."/>
            <person name="Kuss A.W."/>
            <person name="Jensen L."/>
            <person name="Jensen C."/>
            <person name="Gillespie R.G."/>
            <person name="Hoff K.J."/>
            <person name="Prost S."/>
        </authorList>
    </citation>
    <scope>NUCLEOTIDE SEQUENCE</scope>
</reference>
<proteinExistence type="predicted"/>
<comment type="caution">
    <text evidence="1">The sequence shown here is derived from an EMBL/GenBank/DDBJ whole genome shotgun (WGS) entry which is preliminary data.</text>
</comment>
<name>A0A8T0F8M0_ARGBR</name>
<keyword evidence="2" id="KW-1185">Reference proteome</keyword>
<protein>
    <submittedName>
        <fullName evidence="1">Uncharacterized protein</fullName>
    </submittedName>
</protein>
<evidence type="ECO:0000313" key="1">
    <source>
        <dbReference type="EMBL" id="KAF8785769.1"/>
    </source>
</evidence>
<organism evidence="1 2">
    <name type="scientific">Argiope bruennichi</name>
    <name type="common">Wasp spider</name>
    <name type="synonym">Aranea bruennichi</name>
    <dbReference type="NCBI Taxonomy" id="94029"/>
    <lineage>
        <taxon>Eukaryota</taxon>
        <taxon>Metazoa</taxon>
        <taxon>Ecdysozoa</taxon>
        <taxon>Arthropoda</taxon>
        <taxon>Chelicerata</taxon>
        <taxon>Arachnida</taxon>
        <taxon>Araneae</taxon>
        <taxon>Araneomorphae</taxon>
        <taxon>Entelegynae</taxon>
        <taxon>Araneoidea</taxon>
        <taxon>Araneidae</taxon>
        <taxon>Argiope</taxon>
    </lineage>
</organism>
<gene>
    <name evidence="1" type="ORF">HNY73_011275</name>
</gene>
<dbReference type="EMBL" id="JABXBU010000030">
    <property type="protein sequence ID" value="KAF8785769.1"/>
    <property type="molecule type" value="Genomic_DNA"/>
</dbReference>
<sequence>MHVLLCLLDMRRDTSFANPFINALQRIRNCAYYMTQGLPERAVRRLAVTGLAIQRVNKVATSRPSRSSWYFWI</sequence>
<dbReference type="Proteomes" id="UP000807504">
    <property type="component" value="Unassembled WGS sequence"/>
</dbReference>
<reference evidence="1" key="2">
    <citation type="submission" date="2020-06" db="EMBL/GenBank/DDBJ databases">
        <authorList>
            <person name="Sheffer M."/>
        </authorList>
    </citation>
    <scope>NUCLEOTIDE SEQUENCE</scope>
</reference>
<dbReference type="AlphaFoldDB" id="A0A8T0F8M0"/>
<accession>A0A8T0F8M0</accession>
<evidence type="ECO:0000313" key="2">
    <source>
        <dbReference type="Proteomes" id="UP000807504"/>
    </source>
</evidence>